<evidence type="ECO:0000313" key="3">
    <source>
        <dbReference type="Proteomes" id="UP001378592"/>
    </source>
</evidence>
<accession>A0AAN9ZFL4</accession>
<evidence type="ECO:0000313" key="2">
    <source>
        <dbReference type="EMBL" id="KAK7872667.1"/>
    </source>
</evidence>
<comment type="caution">
    <text evidence="2">The sequence shown here is derived from an EMBL/GenBank/DDBJ whole genome shotgun (WGS) entry which is preliminary data.</text>
</comment>
<sequence>MLAASLERTADHNVALLEWPTKPSVDHPTRRVPEQYLRPTVQ</sequence>
<organism evidence="2 3">
    <name type="scientific">Gryllus longicercus</name>
    <dbReference type="NCBI Taxonomy" id="2509291"/>
    <lineage>
        <taxon>Eukaryota</taxon>
        <taxon>Metazoa</taxon>
        <taxon>Ecdysozoa</taxon>
        <taxon>Arthropoda</taxon>
        <taxon>Hexapoda</taxon>
        <taxon>Insecta</taxon>
        <taxon>Pterygota</taxon>
        <taxon>Neoptera</taxon>
        <taxon>Polyneoptera</taxon>
        <taxon>Orthoptera</taxon>
        <taxon>Ensifera</taxon>
        <taxon>Gryllidea</taxon>
        <taxon>Grylloidea</taxon>
        <taxon>Gryllidae</taxon>
        <taxon>Gryllinae</taxon>
        <taxon>Gryllus</taxon>
    </lineage>
</organism>
<feature type="compositionally biased region" description="Basic and acidic residues" evidence="1">
    <location>
        <begin position="24"/>
        <end position="33"/>
    </location>
</feature>
<gene>
    <name evidence="2" type="ORF">R5R35_002662</name>
</gene>
<name>A0AAN9ZFL4_9ORTH</name>
<evidence type="ECO:0000256" key="1">
    <source>
        <dbReference type="SAM" id="MobiDB-lite"/>
    </source>
</evidence>
<dbReference type="AlphaFoldDB" id="A0AAN9ZFL4"/>
<keyword evidence="3" id="KW-1185">Reference proteome</keyword>
<feature type="region of interest" description="Disordered" evidence="1">
    <location>
        <begin position="21"/>
        <end position="42"/>
    </location>
</feature>
<dbReference type="Proteomes" id="UP001378592">
    <property type="component" value="Unassembled WGS sequence"/>
</dbReference>
<proteinExistence type="predicted"/>
<protein>
    <submittedName>
        <fullName evidence="2">Uncharacterized protein</fullName>
    </submittedName>
</protein>
<reference evidence="2 3" key="1">
    <citation type="submission" date="2024-03" db="EMBL/GenBank/DDBJ databases">
        <title>The genome assembly and annotation of the cricket Gryllus longicercus Weissman &amp; Gray.</title>
        <authorList>
            <person name="Szrajer S."/>
            <person name="Gray D."/>
            <person name="Ylla G."/>
        </authorList>
    </citation>
    <scope>NUCLEOTIDE SEQUENCE [LARGE SCALE GENOMIC DNA]</scope>
    <source>
        <strain evidence="2">DAG 2021-001</strain>
        <tissue evidence="2">Whole body minus gut</tissue>
    </source>
</reference>
<dbReference type="EMBL" id="JAZDUA010000021">
    <property type="protein sequence ID" value="KAK7872667.1"/>
    <property type="molecule type" value="Genomic_DNA"/>
</dbReference>